<dbReference type="GO" id="GO:0016829">
    <property type="term" value="F:lyase activity"/>
    <property type="evidence" value="ECO:0007669"/>
    <property type="project" value="UniProtKB-KW"/>
</dbReference>
<reference evidence="5 6" key="1">
    <citation type="submission" date="2018-04" db="EMBL/GenBank/DDBJ databases">
        <title>Genomic Encyclopedia of Archaeal and Bacterial Type Strains, Phase II (KMG-II): from individual species to whole genera.</title>
        <authorList>
            <person name="Goeker M."/>
        </authorList>
    </citation>
    <scope>NUCLEOTIDE SEQUENCE [LARGE SCALE GENOMIC DNA]</scope>
    <source>
        <strain evidence="5 6">DSM 23382</strain>
    </source>
</reference>
<dbReference type="PANTHER" id="PTHR36577">
    <property type="entry name" value="DUF521 DOMAIN PROTEIN (AFU_ORTHOLOGUE AFUA_6G00490)"/>
    <property type="match status" value="1"/>
</dbReference>
<dbReference type="Pfam" id="PF01989">
    <property type="entry name" value="AcnX_swivel_put"/>
    <property type="match status" value="1"/>
</dbReference>
<dbReference type="InterPro" id="IPR007506">
    <property type="entry name" value="PMDh-L-like_dom"/>
</dbReference>
<dbReference type="EMBL" id="QAYG01000001">
    <property type="protein sequence ID" value="PTW63070.1"/>
    <property type="molecule type" value="Genomic_DNA"/>
</dbReference>
<dbReference type="OrthoDB" id="1550274at2"/>
<keyword evidence="2" id="KW-0456">Lyase</keyword>
<dbReference type="CDD" id="cd01355">
    <property type="entry name" value="AcnX"/>
    <property type="match status" value="1"/>
</dbReference>
<dbReference type="InterPro" id="IPR002840">
    <property type="entry name" value="PMDh-S-like_dom"/>
</dbReference>
<name>A0A2T5VH41_9HYPH</name>
<organism evidence="5 6">
    <name type="scientific">Breoghania corrubedonensis</name>
    <dbReference type="NCBI Taxonomy" id="665038"/>
    <lineage>
        <taxon>Bacteria</taxon>
        <taxon>Pseudomonadati</taxon>
        <taxon>Pseudomonadota</taxon>
        <taxon>Alphaproteobacteria</taxon>
        <taxon>Hyphomicrobiales</taxon>
        <taxon>Stappiaceae</taxon>
        <taxon>Breoghania</taxon>
    </lineage>
</organism>
<dbReference type="Proteomes" id="UP000244081">
    <property type="component" value="Unassembled WGS sequence"/>
</dbReference>
<comment type="caution">
    <text evidence="5">The sequence shown here is derived from an EMBL/GenBank/DDBJ whole genome shotgun (WGS) entry which is preliminary data.</text>
</comment>
<evidence type="ECO:0000313" key="6">
    <source>
        <dbReference type="Proteomes" id="UP000244081"/>
    </source>
</evidence>
<dbReference type="AlphaFoldDB" id="A0A2T5VH41"/>
<dbReference type="PANTHER" id="PTHR36577:SF3">
    <property type="entry name" value="DUF521 DOMAIN PROTEIN (AFU_ORTHOLOGUE AFUA_6G00490)"/>
    <property type="match status" value="1"/>
</dbReference>
<sequence>MATSIVSASVQGPLLVCEEGLSVWGGVNPATGEIIDAHHPQRGRSLAGHIVMMPTSRGSCTGSGVLLGLAFAGTAPRALVFREAEDILTLGALVAGRLFGHEIAVLRLSAAEYDALAREKTAEITRTHLKAGTQTWPLVPADTLEAGALELSEADRAILTGGSGEAAQLAMEVIVTMARAQGARRLTDVSRVHIDGCIYASPAFLTFARAMADKGGRVRVPTTMNAISVDHANWRAQGVDEAFGAPAAGLADAYVEMGAKPSFTCAPYLLADRPKAGEDIAWAESNAVVYANSVLGARTEKHADFMDLCIALTGRAAQAGVYLGKNRAPRRILDVTMPAGADDAFWPMLGWLAGQAAPDRIPLIRGLEAACPCEDDLKALCAAFGTTSAAPMLHVAGITPEADLAPVPEADRVAIGLDDFARLWAEFNRGGAEVDLVALGSPHFSAAECAAFARLMEGAHVGPNVTAIVTLGRGTLAQIAENGVRARLEAAGVRIIPDLCWCSISEPVFPPHARVLMTNSGKYAHYAPGLSNRAVRFGSLAQCAEAACSGRAPAAPPAWIAT</sequence>
<feature type="domain" description="Phosphomevalonate dehydratase large subunit-like" evidence="4">
    <location>
        <begin position="149"/>
        <end position="544"/>
    </location>
</feature>
<keyword evidence="6" id="KW-1185">Reference proteome</keyword>
<dbReference type="SUPFAM" id="SSF52016">
    <property type="entry name" value="LeuD/IlvD-like"/>
    <property type="match status" value="1"/>
</dbReference>
<evidence type="ECO:0000313" key="5">
    <source>
        <dbReference type="EMBL" id="PTW63070.1"/>
    </source>
</evidence>
<dbReference type="PIRSF" id="PIRSF036630">
    <property type="entry name" value="UCP036630"/>
    <property type="match status" value="1"/>
</dbReference>
<proteinExistence type="predicted"/>
<evidence type="ECO:0000259" key="3">
    <source>
        <dbReference type="Pfam" id="PF01989"/>
    </source>
</evidence>
<dbReference type="CDD" id="cd01356">
    <property type="entry name" value="AcnX_swivel"/>
    <property type="match status" value="1"/>
</dbReference>
<keyword evidence="1" id="KW-0408">Iron</keyword>
<evidence type="ECO:0000256" key="1">
    <source>
        <dbReference type="ARBA" id="ARBA00023004"/>
    </source>
</evidence>
<feature type="domain" description="Phosphomevalonate dehydratase small subunit-like" evidence="3">
    <location>
        <begin position="21"/>
        <end position="96"/>
    </location>
</feature>
<evidence type="ECO:0000256" key="2">
    <source>
        <dbReference type="ARBA" id="ARBA00023239"/>
    </source>
</evidence>
<evidence type="ECO:0000259" key="4">
    <source>
        <dbReference type="Pfam" id="PF04412"/>
    </source>
</evidence>
<dbReference type="Gene3D" id="3.50.30.10">
    <property type="entry name" value="Phosphohistidine domain"/>
    <property type="match status" value="1"/>
</dbReference>
<gene>
    <name evidence="5" type="ORF">C8N35_1011120</name>
</gene>
<dbReference type="InterPro" id="IPR012047">
    <property type="entry name" value="AcnX"/>
</dbReference>
<accession>A0A2T5VH41</accession>
<dbReference type="Pfam" id="PF04412">
    <property type="entry name" value="AcnX"/>
    <property type="match status" value="1"/>
</dbReference>
<dbReference type="RefSeq" id="WP_107988551.1">
    <property type="nucleotide sequence ID" value="NZ_QAYG01000001.1"/>
</dbReference>
<protein>
    <submittedName>
        <fullName evidence="5">Putative aconitase subunit 1</fullName>
    </submittedName>
</protein>